<evidence type="ECO:0000256" key="3">
    <source>
        <dbReference type="ARBA" id="ARBA00022527"/>
    </source>
</evidence>
<feature type="domain" description="Protein kinase" evidence="18">
    <location>
        <begin position="365"/>
        <end position="653"/>
    </location>
</feature>
<evidence type="ECO:0000256" key="10">
    <source>
        <dbReference type="ARBA" id="ARBA00022989"/>
    </source>
</evidence>
<reference evidence="19" key="3">
    <citation type="submission" date="2018-07" db="EMBL/GenBank/DDBJ databases">
        <title>WGS assembly of Glycine max.</title>
        <authorList>
            <person name="Schmutz J."/>
            <person name="Cannon S."/>
            <person name="Schlueter J."/>
            <person name="Ma J."/>
            <person name="Mitros T."/>
            <person name="Nelson W."/>
            <person name="Hyten D."/>
            <person name="Song Q."/>
            <person name="Thelen J."/>
            <person name="Cheng J."/>
            <person name="Xu D."/>
            <person name="Hellsten U."/>
            <person name="May G."/>
            <person name="Yu Y."/>
            <person name="Sakurai T."/>
            <person name="Umezawa T."/>
            <person name="Bhattacharyya M."/>
            <person name="Sandhu D."/>
            <person name="Valliyodan B."/>
            <person name="Lindquist E."/>
            <person name="Peto M."/>
            <person name="Grant D."/>
            <person name="Shu S."/>
            <person name="Goodstein D."/>
            <person name="Barry K."/>
            <person name="Futrell-Griggs M."/>
            <person name="Abernathy B."/>
            <person name="Du J."/>
            <person name="Tian Z."/>
            <person name="Zhu L."/>
            <person name="Gill N."/>
            <person name="Joshi T."/>
            <person name="Libault M."/>
            <person name="Sethuraman A."/>
            <person name="Zhang X."/>
            <person name="Shinozaki K."/>
            <person name="Nguyen H."/>
            <person name="Wing R."/>
            <person name="Cregan P."/>
            <person name="Specht J."/>
            <person name="Grimwood J."/>
            <person name="Rokhsar D."/>
            <person name="Stacey G."/>
            <person name="Shoemaker R."/>
            <person name="Jackson S."/>
        </authorList>
    </citation>
    <scope>NUCLEOTIDE SEQUENCE</scope>
    <source>
        <tissue evidence="19">Callus</tissue>
    </source>
</reference>
<comment type="catalytic activity">
    <reaction evidence="13">
        <text>L-threonyl-[protein] + ATP = O-phospho-L-threonyl-[protein] + ADP + H(+)</text>
        <dbReference type="Rhea" id="RHEA:46608"/>
        <dbReference type="Rhea" id="RHEA-COMP:11060"/>
        <dbReference type="Rhea" id="RHEA-COMP:11605"/>
        <dbReference type="ChEBI" id="CHEBI:15378"/>
        <dbReference type="ChEBI" id="CHEBI:30013"/>
        <dbReference type="ChEBI" id="CHEBI:30616"/>
        <dbReference type="ChEBI" id="CHEBI:61977"/>
        <dbReference type="ChEBI" id="CHEBI:456216"/>
        <dbReference type="EC" id="2.7.11.1"/>
    </reaction>
</comment>
<dbReference type="Pfam" id="PF07714">
    <property type="entry name" value="PK_Tyr_Ser-Thr"/>
    <property type="match status" value="1"/>
</dbReference>
<keyword evidence="4" id="KW-0808">Transferase</keyword>
<dbReference type="Gene3D" id="1.10.510.10">
    <property type="entry name" value="Transferase(Phosphotransferase) domain 1"/>
    <property type="match status" value="1"/>
</dbReference>
<keyword evidence="12" id="KW-0325">Glycoprotein</keyword>
<dbReference type="InterPro" id="IPR001245">
    <property type="entry name" value="Ser-Thr/Tyr_kinase_cat_dom"/>
</dbReference>
<evidence type="ECO:0000313" key="19">
    <source>
        <dbReference type="EMBL" id="KRH39156.1"/>
    </source>
</evidence>
<evidence type="ECO:0000256" key="15">
    <source>
        <dbReference type="PROSITE-ProRule" id="PRU10141"/>
    </source>
</evidence>
<evidence type="ECO:0000256" key="9">
    <source>
        <dbReference type="ARBA" id="ARBA00022840"/>
    </source>
</evidence>
<evidence type="ECO:0000259" key="18">
    <source>
        <dbReference type="PROSITE" id="PS50011"/>
    </source>
</evidence>
<feature type="compositionally biased region" description="Polar residues" evidence="16">
    <location>
        <begin position="654"/>
        <end position="666"/>
    </location>
</feature>
<keyword evidence="6 17" id="KW-0732">Signal</keyword>
<dbReference type="Pfam" id="PF13947">
    <property type="entry name" value="GUB_WAK_bind"/>
    <property type="match status" value="1"/>
</dbReference>
<gene>
    <name evidence="20" type="primary">LOC100802692</name>
    <name evidence="19" type="ORF">GLYMA_09G182000</name>
</gene>
<dbReference type="OrthoDB" id="1416789at2759"/>
<dbReference type="InterPro" id="IPR032872">
    <property type="entry name" value="WAK_assoc_C"/>
</dbReference>
<dbReference type="PaxDb" id="3847-GLYMA09G31401.1"/>
<dbReference type="KEGG" id="gmx:102665158"/>
<dbReference type="InterPro" id="IPR011009">
    <property type="entry name" value="Kinase-like_dom_sf"/>
</dbReference>
<dbReference type="AlphaFoldDB" id="A0A0R0IJ31"/>
<feature type="binding site" evidence="15">
    <location>
        <position position="393"/>
    </location>
    <ligand>
        <name>ATP</name>
        <dbReference type="ChEBI" id="CHEBI:30616"/>
    </ligand>
</feature>
<dbReference type="SMR" id="A0A0R0IJ31"/>
<dbReference type="GO" id="GO:0005524">
    <property type="term" value="F:ATP binding"/>
    <property type="evidence" value="ECO:0007669"/>
    <property type="project" value="UniProtKB-UniRule"/>
</dbReference>
<keyword evidence="9 15" id="KW-0067">ATP-binding</keyword>
<feature type="signal peptide" evidence="17">
    <location>
        <begin position="1"/>
        <end position="29"/>
    </location>
</feature>
<proteinExistence type="predicted"/>
<dbReference type="PROSITE" id="PS00108">
    <property type="entry name" value="PROTEIN_KINASE_ST"/>
    <property type="match status" value="1"/>
</dbReference>
<dbReference type="GO" id="GO:0004674">
    <property type="term" value="F:protein serine/threonine kinase activity"/>
    <property type="evidence" value="ECO:0007669"/>
    <property type="project" value="UniProtKB-KW"/>
</dbReference>
<dbReference type="Pfam" id="PF14380">
    <property type="entry name" value="WAK_assoc"/>
    <property type="match status" value="1"/>
</dbReference>
<comment type="subcellular location">
    <subcellularLocation>
        <location evidence="1">Membrane</location>
        <topology evidence="1">Single-pass type I membrane protein</topology>
    </subcellularLocation>
</comment>
<dbReference type="EC" id="2.7.11.1" evidence="2"/>
<keyword evidence="21" id="KW-1185">Reference proteome</keyword>
<evidence type="ECO:0000256" key="17">
    <source>
        <dbReference type="SAM" id="SignalP"/>
    </source>
</evidence>
<dbReference type="PANTHER" id="PTHR27009">
    <property type="entry name" value="RUST RESISTANCE KINASE LR10-RELATED"/>
    <property type="match status" value="1"/>
</dbReference>
<sequence>MALPLLPPLSSIINTLFFFTLFFPKYVSSDVEGYSACEPFSCGEIDIRYPFWSSDHQQSYCGHPKFKLDCQQDNVTIDMMSQRFHVIDIDQTSKVLKMARLDLWDDPCTDEYSNVKLDSDFFNYNSNDDDYTLLYDCGPPVTYTSSVNIKGTISFSCPIDGGFRDAFFVSSTDVGNLKDLGCKHSINVSVLREAVKDALQVENVLEKGFEVGWIGVDEGQCDGCIKSGGRCGHNVSKDAFTCLCPNQQSYDEVCSKSQTSSPLAAPTPKPTPEQALSPPFGPKFQEKSPHAPNPRKLRLIIGLASALMGGFMICIIICCTKSKSSTQVKFSFTIKNGQDIESFLKNHGALSQKRYKFSEVKKMTNSFKVKLGEGGFGAVYKGELLSGVPVAVKILNESKGNGEDFINEVASIIRTSHVNVVTLVGFCLEGRKKALIYEFMPNGSLDKFVYKKGLETTSSLSWDNFWQIAIGIARGLEYLHRGCNTRILHFDIKPHNILLDENFCPKISDFGLAKLCPRKESIISMSDPRGTIGYVAPEVWNRNFGGVSHKSDVYSYGMMLLEMVGGRKNINAEASHTSEIYFPHWIYNRLEQGGDLRPNEVMATEENEIVKRMTVVGLWCVQTFPKDRPTMTRVVDMLEGKMNSLEIPPKPVLSSPTRSVSESPTR</sequence>
<protein>
    <recommendedName>
        <fullName evidence="2">non-specific serine/threonine protein kinase</fullName>
        <ecNumber evidence="2">2.7.11.1</ecNumber>
    </recommendedName>
</protein>
<name>A0A0R0IJ31_SOYBN</name>
<dbReference type="InterPro" id="IPR045874">
    <property type="entry name" value="LRK10/LRL21-25-like"/>
</dbReference>
<dbReference type="Gramene" id="KRH39156">
    <property type="protein sequence ID" value="KRH39156"/>
    <property type="gene ID" value="GLYMA_09G182000"/>
</dbReference>
<keyword evidence="10" id="KW-1133">Transmembrane helix</keyword>
<keyword evidence="11" id="KW-0472">Membrane</keyword>
<reference evidence="20" key="2">
    <citation type="submission" date="2018-02" db="UniProtKB">
        <authorList>
            <consortium name="EnsemblPlants"/>
        </authorList>
    </citation>
    <scope>IDENTIFICATION</scope>
    <source>
        <strain evidence="20">Williams 82</strain>
    </source>
</reference>
<dbReference type="InterPro" id="IPR008271">
    <property type="entry name" value="Ser/Thr_kinase_AS"/>
</dbReference>
<keyword evidence="8" id="KW-0418">Kinase</keyword>
<dbReference type="GO" id="GO:0030247">
    <property type="term" value="F:polysaccharide binding"/>
    <property type="evidence" value="ECO:0007669"/>
    <property type="project" value="InterPro"/>
</dbReference>
<evidence type="ECO:0000313" key="20">
    <source>
        <dbReference type="EnsemblPlants" id="KRH39156"/>
    </source>
</evidence>
<dbReference type="GO" id="GO:0016020">
    <property type="term" value="C:membrane"/>
    <property type="evidence" value="ECO:0007669"/>
    <property type="project" value="UniProtKB-SubCell"/>
</dbReference>
<evidence type="ECO:0000256" key="14">
    <source>
        <dbReference type="ARBA" id="ARBA00048679"/>
    </source>
</evidence>
<evidence type="ECO:0000256" key="12">
    <source>
        <dbReference type="ARBA" id="ARBA00023180"/>
    </source>
</evidence>
<dbReference type="Proteomes" id="UP000008827">
    <property type="component" value="Chromosome 9"/>
</dbReference>
<evidence type="ECO:0000256" key="4">
    <source>
        <dbReference type="ARBA" id="ARBA00022679"/>
    </source>
</evidence>
<evidence type="ECO:0000256" key="13">
    <source>
        <dbReference type="ARBA" id="ARBA00047899"/>
    </source>
</evidence>
<accession>A0A0R0IJ31</accession>
<evidence type="ECO:0000256" key="5">
    <source>
        <dbReference type="ARBA" id="ARBA00022692"/>
    </source>
</evidence>
<dbReference type="EnsemblPlants" id="KRH39156">
    <property type="protein sequence ID" value="KRH39156"/>
    <property type="gene ID" value="GLYMA_09G182000"/>
</dbReference>
<evidence type="ECO:0000313" key="21">
    <source>
        <dbReference type="Proteomes" id="UP000008827"/>
    </source>
</evidence>
<comment type="catalytic activity">
    <reaction evidence="14">
        <text>L-seryl-[protein] + ATP = O-phospho-L-seryl-[protein] + ADP + H(+)</text>
        <dbReference type="Rhea" id="RHEA:17989"/>
        <dbReference type="Rhea" id="RHEA-COMP:9863"/>
        <dbReference type="Rhea" id="RHEA-COMP:11604"/>
        <dbReference type="ChEBI" id="CHEBI:15378"/>
        <dbReference type="ChEBI" id="CHEBI:29999"/>
        <dbReference type="ChEBI" id="CHEBI:30616"/>
        <dbReference type="ChEBI" id="CHEBI:83421"/>
        <dbReference type="ChEBI" id="CHEBI:456216"/>
        <dbReference type="EC" id="2.7.11.1"/>
    </reaction>
</comment>
<feature type="chain" id="PRO_5014521821" description="non-specific serine/threonine protein kinase" evidence="17">
    <location>
        <begin position="30"/>
        <end position="666"/>
    </location>
</feature>
<evidence type="ECO:0000256" key="7">
    <source>
        <dbReference type="ARBA" id="ARBA00022741"/>
    </source>
</evidence>
<organism evidence="19">
    <name type="scientific">Glycine max</name>
    <name type="common">Soybean</name>
    <name type="synonym">Glycine hispida</name>
    <dbReference type="NCBI Taxonomy" id="3847"/>
    <lineage>
        <taxon>Eukaryota</taxon>
        <taxon>Viridiplantae</taxon>
        <taxon>Streptophyta</taxon>
        <taxon>Embryophyta</taxon>
        <taxon>Tracheophyta</taxon>
        <taxon>Spermatophyta</taxon>
        <taxon>Magnoliopsida</taxon>
        <taxon>eudicotyledons</taxon>
        <taxon>Gunneridae</taxon>
        <taxon>Pentapetalae</taxon>
        <taxon>rosids</taxon>
        <taxon>fabids</taxon>
        <taxon>Fabales</taxon>
        <taxon>Fabaceae</taxon>
        <taxon>Papilionoideae</taxon>
        <taxon>50 kb inversion clade</taxon>
        <taxon>NPAAA clade</taxon>
        <taxon>indigoferoid/millettioid clade</taxon>
        <taxon>Phaseoleae</taxon>
        <taxon>Glycine</taxon>
        <taxon>Glycine subgen. Soja</taxon>
    </lineage>
</organism>
<feature type="region of interest" description="Disordered" evidence="16">
    <location>
        <begin position="646"/>
        <end position="666"/>
    </location>
</feature>
<keyword evidence="3" id="KW-0723">Serine/threonine-protein kinase</keyword>
<dbReference type="EMBL" id="CM000842">
    <property type="protein sequence ID" value="KRH39156.1"/>
    <property type="molecule type" value="Genomic_DNA"/>
</dbReference>
<dbReference type="PROSITE" id="PS00107">
    <property type="entry name" value="PROTEIN_KINASE_ATP"/>
    <property type="match status" value="1"/>
</dbReference>
<dbReference type="Gene3D" id="3.30.200.20">
    <property type="entry name" value="Phosphorylase Kinase, domain 1"/>
    <property type="match status" value="1"/>
</dbReference>
<dbReference type="InterPro" id="IPR025287">
    <property type="entry name" value="WAK_GUB"/>
</dbReference>
<evidence type="ECO:0000256" key="16">
    <source>
        <dbReference type="SAM" id="MobiDB-lite"/>
    </source>
</evidence>
<dbReference type="STRING" id="3847.A0A0R0IJ31"/>
<evidence type="ECO:0000256" key="1">
    <source>
        <dbReference type="ARBA" id="ARBA00004479"/>
    </source>
</evidence>
<keyword evidence="7 15" id="KW-0547">Nucleotide-binding</keyword>
<dbReference type="InterPro" id="IPR017441">
    <property type="entry name" value="Protein_kinase_ATP_BS"/>
</dbReference>
<evidence type="ECO:0000256" key="11">
    <source>
        <dbReference type="ARBA" id="ARBA00023136"/>
    </source>
</evidence>
<reference evidence="19 20" key="1">
    <citation type="journal article" date="2010" name="Nature">
        <title>Genome sequence of the palaeopolyploid soybean.</title>
        <authorList>
            <person name="Schmutz J."/>
            <person name="Cannon S.B."/>
            <person name="Schlueter J."/>
            <person name="Ma J."/>
            <person name="Mitros T."/>
            <person name="Nelson W."/>
            <person name="Hyten D.L."/>
            <person name="Song Q."/>
            <person name="Thelen J.J."/>
            <person name="Cheng J."/>
            <person name="Xu D."/>
            <person name="Hellsten U."/>
            <person name="May G.D."/>
            <person name="Yu Y."/>
            <person name="Sakurai T."/>
            <person name="Umezawa T."/>
            <person name="Bhattacharyya M.K."/>
            <person name="Sandhu D."/>
            <person name="Valliyodan B."/>
            <person name="Lindquist E."/>
            <person name="Peto M."/>
            <person name="Grant D."/>
            <person name="Shu S."/>
            <person name="Goodstein D."/>
            <person name="Barry K."/>
            <person name="Futrell-Griggs M."/>
            <person name="Abernathy B."/>
            <person name="Du J."/>
            <person name="Tian Z."/>
            <person name="Zhu L."/>
            <person name="Gill N."/>
            <person name="Joshi T."/>
            <person name="Libault M."/>
            <person name="Sethuraman A."/>
            <person name="Zhang X.-C."/>
            <person name="Shinozaki K."/>
            <person name="Nguyen H.T."/>
            <person name="Wing R.A."/>
            <person name="Cregan P."/>
            <person name="Specht J."/>
            <person name="Grimwood J."/>
            <person name="Rokhsar D."/>
            <person name="Stacey G."/>
            <person name="Shoemaker R.C."/>
            <person name="Jackson S.A."/>
        </authorList>
    </citation>
    <scope>NUCLEOTIDE SEQUENCE [LARGE SCALE GENOMIC DNA]</scope>
    <source>
        <strain evidence="20">cv. Williams 82</strain>
        <tissue evidence="19">Callus</tissue>
    </source>
</reference>
<evidence type="ECO:0000256" key="8">
    <source>
        <dbReference type="ARBA" id="ARBA00022777"/>
    </source>
</evidence>
<dbReference type="FunFam" id="1.10.510.10:FF:000590">
    <property type="entry name" value="PR5-like receptor kinase"/>
    <property type="match status" value="1"/>
</dbReference>
<dbReference type="InterPro" id="IPR000719">
    <property type="entry name" value="Prot_kinase_dom"/>
</dbReference>
<dbReference type="PROSITE" id="PS50011">
    <property type="entry name" value="PROTEIN_KINASE_DOM"/>
    <property type="match status" value="1"/>
</dbReference>
<keyword evidence="5" id="KW-0812">Transmembrane</keyword>
<dbReference type="ExpressionAtlas" id="A0A0R0IJ31">
    <property type="expression patterns" value="baseline and differential"/>
</dbReference>
<feature type="region of interest" description="Disordered" evidence="16">
    <location>
        <begin position="261"/>
        <end position="292"/>
    </location>
</feature>
<evidence type="ECO:0000256" key="6">
    <source>
        <dbReference type="ARBA" id="ARBA00022729"/>
    </source>
</evidence>
<dbReference type="SUPFAM" id="SSF56112">
    <property type="entry name" value="Protein kinase-like (PK-like)"/>
    <property type="match status" value="1"/>
</dbReference>
<dbReference type="SMART" id="SM00220">
    <property type="entry name" value="S_TKc"/>
    <property type="match status" value="1"/>
</dbReference>
<evidence type="ECO:0000256" key="2">
    <source>
        <dbReference type="ARBA" id="ARBA00012513"/>
    </source>
</evidence>